<dbReference type="EMBL" id="QYUP01000140">
    <property type="protein sequence ID" value="RJG11730.1"/>
    <property type="molecule type" value="Genomic_DNA"/>
</dbReference>
<name>A0A418XGY8_9BURK</name>
<dbReference type="OrthoDB" id="480426at2"/>
<dbReference type="Proteomes" id="UP000284006">
    <property type="component" value="Unassembled WGS sequence"/>
</dbReference>
<dbReference type="Gene3D" id="1.10.3130.20">
    <property type="entry name" value="Phycobilisome linker domain"/>
    <property type="match status" value="1"/>
</dbReference>
<sequence>MGIYTEAIQKLYVAYFNRPGDVAGQTYWENVVANAKGNTSAVSAAFAASAEYKAAYAGQTEYQIINKIYNNLFGRDAEPAGLTFWGQALINKAITIDLAVKTISEAAQGTDATAFKNKVAAATVFTAALDTSTEILAYSGDLANGVGKSYIASVTTDASLATAISTANLDATIAAVIAAAPQQVGTTFTLTQGLDTIIGTANNDTINVHNFNTTTGALQTNLSAFDSVDGSAGNDTLNIDVTGGFNSPITGTIKNVETINITGGPVAVDASKFVGATNVNQIGAAGAVTNLAATTTATFTGIGAAAALSVAAAGTSAKVALSGVDETATVAVSGTTLNSVTVSGTRVDGADAGTTVSALALTVTAGTDVQSVSVNTAGATTLTVVDAASAATKKVTTVDASASAGAVTFAGDAETVNILSGAGADDLTVTSATVVASTGVTAVSATVTSGAGNDKVTVSTTGTGATTVNTGAGDDTVNVTARGTGVLTVDLGDGVDTFTSTVAVNATDVINAGAGVDTLLLSLVGAANIGAFSGFDIFDTVGLSTGGDKTLDVDILASKNTVTEFVASGSTGGIATLTNIGAGVGFRATADMAASSVVLTQKAAGAITVTVDADETAAADTAADTAVATVSATNASSVKAVFDTAFKASITGEGAAGDNVATLNLTAAAATSVEVVSGGALANNVLVLIAGEATTVTITGDRALNLSGAAAKLGTIDGSAATGGLTVSTAMVKDGGTIKLGSGADIITIGAASVPTGIESVSGFEKTAAAAVGTDATAAAAAQVGADVLVAAGATLVADAIVLAGGSVGTKGVLTFTGAGPTTLDAAIVIAASAAQEGEVVAFEYLGNSYVYANAATDVVVKLVGITGITNLAEVGTDGTSNTFFIV</sequence>
<proteinExistence type="predicted"/>
<evidence type="ECO:0000313" key="2">
    <source>
        <dbReference type="EMBL" id="RJG11730.1"/>
    </source>
</evidence>
<dbReference type="InterPro" id="IPR038255">
    <property type="entry name" value="PBS_linker_sf"/>
</dbReference>
<gene>
    <name evidence="2" type="ORF">D3872_18195</name>
</gene>
<dbReference type="Pfam" id="PF13946">
    <property type="entry name" value="DUF4214"/>
    <property type="match status" value="1"/>
</dbReference>
<dbReference type="Gene3D" id="2.160.20.160">
    <property type="match status" value="1"/>
</dbReference>
<feature type="domain" description="DUF4214" evidence="1">
    <location>
        <begin position="45"/>
        <end position="96"/>
    </location>
</feature>
<protein>
    <submittedName>
        <fullName evidence="2">DUF4214 domain-containing protein</fullName>
    </submittedName>
</protein>
<comment type="caution">
    <text evidence="2">The sequence shown here is derived from an EMBL/GenBank/DDBJ whole genome shotgun (WGS) entry which is preliminary data.</text>
</comment>
<reference evidence="2 3" key="1">
    <citation type="submission" date="2018-09" db="EMBL/GenBank/DDBJ databases">
        <authorList>
            <person name="Zhu H."/>
        </authorList>
    </citation>
    <scope>NUCLEOTIDE SEQUENCE [LARGE SCALE GENOMIC DNA]</scope>
    <source>
        <strain evidence="2 3">K1S02-61</strain>
    </source>
</reference>
<dbReference type="RefSeq" id="WP_119812135.1">
    <property type="nucleotide sequence ID" value="NZ_QYUP01000140.1"/>
</dbReference>
<dbReference type="InterPro" id="IPR025282">
    <property type="entry name" value="DUF4214"/>
</dbReference>
<evidence type="ECO:0000259" key="1">
    <source>
        <dbReference type="Pfam" id="PF13946"/>
    </source>
</evidence>
<keyword evidence="3" id="KW-1185">Reference proteome</keyword>
<organism evidence="2 3">
    <name type="scientific">Massilia cavernae</name>
    <dbReference type="NCBI Taxonomy" id="2320864"/>
    <lineage>
        <taxon>Bacteria</taxon>
        <taxon>Pseudomonadati</taxon>
        <taxon>Pseudomonadota</taxon>
        <taxon>Betaproteobacteria</taxon>
        <taxon>Burkholderiales</taxon>
        <taxon>Oxalobacteraceae</taxon>
        <taxon>Telluria group</taxon>
        <taxon>Massilia</taxon>
    </lineage>
</organism>
<dbReference type="AlphaFoldDB" id="A0A418XGY8"/>
<accession>A0A418XGY8</accession>
<evidence type="ECO:0000313" key="3">
    <source>
        <dbReference type="Proteomes" id="UP000284006"/>
    </source>
</evidence>